<dbReference type="Proteomes" id="UP000567922">
    <property type="component" value="Unassembled WGS sequence"/>
</dbReference>
<comment type="caution">
    <text evidence="2">The sequence shown here is derived from an EMBL/GenBank/DDBJ whole genome shotgun (WGS) entry which is preliminary data.</text>
</comment>
<dbReference type="RefSeq" id="WP_183377549.1">
    <property type="nucleotide sequence ID" value="NZ_BDDI01000006.1"/>
</dbReference>
<dbReference type="AlphaFoldDB" id="A0A839RNV8"/>
<evidence type="ECO:0000259" key="1">
    <source>
        <dbReference type="Pfam" id="PF00934"/>
    </source>
</evidence>
<protein>
    <submittedName>
        <fullName evidence="2">Uncharacterized protein YukE</fullName>
    </submittedName>
</protein>
<feature type="domain" description="PE" evidence="1">
    <location>
        <begin position="5"/>
        <end position="93"/>
    </location>
</feature>
<evidence type="ECO:0000313" key="3">
    <source>
        <dbReference type="Proteomes" id="UP000567922"/>
    </source>
</evidence>
<name>A0A839RNV8_9ACTN</name>
<sequence length="102" mass="10532">MGEQLYVNPEALQEAAQRLEAMAHRLSADLARCAPALSPMPAGLDEVSVAAARWSTSASSSLNHRTHAAVAELRAASGALAAIAAGYSTNDETFSAALHARS</sequence>
<evidence type="ECO:0000313" key="2">
    <source>
        <dbReference type="EMBL" id="MBB3037989.1"/>
    </source>
</evidence>
<dbReference type="EMBL" id="JACHWS010000002">
    <property type="protein sequence ID" value="MBB3037989.1"/>
    <property type="molecule type" value="Genomic_DNA"/>
</dbReference>
<proteinExistence type="predicted"/>
<dbReference type="InterPro" id="IPR000084">
    <property type="entry name" value="PE-PGRS_N"/>
</dbReference>
<dbReference type="Pfam" id="PF00934">
    <property type="entry name" value="PE"/>
    <property type="match status" value="1"/>
</dbReference>
<gene>
    <name evidence="2" type="ORF">FHU29_002438</name>
</gene>
<dbReference type="Gene3D" id="1.10.287.850">
    <property type="entry name" value="HP0062-like domain"/>
    <property type="match status" value="1"/>
</dbReference>
<reference evidence="2 3" key="1">
    <citation type="submission" date="2020-08" db="EMBL/GenBank/DDBJ databases">
        <title>Sequencing the genomes of 1000 actinobacteria strains.</title>
        <authorList>
            <person name="Klenk H.-P."/>
        </authorList>
    </citation>
    <scope>NUCLEOTIDE SEQUENCE [LARGE SCALE GENOMIC DNA]</scope>
    <source>
        <strain evidence="2 3">DSM 45258</strain>
    </source>
</reference>
<organism evidence="2 3">
    <name type="scientific">Hoyosella altamirensis</name>
    <dbReference type="NCBI Taxonomy" id="616997"/>
    <lineage>
        <taxon>Bacteria</taxon>
        <taxon>Bacillati</taxon>
        <taxon>Actinomycetota</taxon>
        <taxon>Actinomycetes</taxon>
        <taxon>Mycobacteriales</taxon>
        <taxon>Hoyosellaceae</taxon>
        <taxon>Hoyosella</taxon>
    </lineage>
</organism>
<accession>A0A839RNV8</accession>
<keyword evidence="3" id="KW-1185">Reference proteome</keyword>